<dbReference type="EC" id="2.4.1.-" evidence="5"/>
<dbReference type="PROSITE" id="PS00375">
    <property type="entry name" value="UDPGT"/>
    <property type="match status" value="1"/>
</dbReference>
<name>A0AAD8KSQ6_TARER</name>
<dbReference type="PANTHER" id="PTHR48044:SF88">
    <property type="entry name" value="GLYCOSYLTRANSFERASE"/>
    <property type="match status" value="1"/>
</dbReference>
<dbReference type="Gene3D" id="3.40.50.2000">
    <property type="entry name" value="Glycogen Phosphorylase B"/>
    <property type="match status" value="2"/>
</dbReference>
<dbReference type="InterPro" id="IPR002213">
    <property type="entry name" value="UDP_glucos_trans"/>
</dbReference>
<keyword evidence="8" id="KW-1185">Reference proteome</keyword>
<protein>
    <recommendedName>
        <fullName evidence="5">Glycosyltransferase</fullName>
        <ecNumber evidence="5">2.4.1.-</ecNumber>
    </recommendedName>
</protein>
<evidence type="ECO:0000259" key="6">
    <source>
        <dbReference type="Pfam" id="PF26168"/>
    </source>
</evidence>
<keyword evidence="3 4" id="KW-0808">Transferase</keyword>
<evidence type="ECO:0000256" key="3">
    <source>
        <dbReference type="ARBA" id="ARBA00022679"/>
    </source>
</evidence>
<dbReference type="AlphaFoldDB" id="A0AAD8KSQ6"/>
<comment type="caution">
    <text evidence="7">The sequence shown here is derived from an EMBL/GenBank/DDBJ whole genome shotgun (WGS) entry which is preliminary data.</text>
</comment>
<dbReference type="CDD" id="cd03784">
    <property type="entry name" value="GT1_Gtf-like"/>
    <property type="match status" value="1"/>
</dbReference>
<keyword evidence="2 4" id="KW-0328">Glycosyltransferase</keyword>
<evidence type="ECO:0000313" key="8">
    <source>
        <dbReference type="Proteomes" id="UP001229421"/>
    </source>
</evidence>
<dbReference type="InterPro" id="IPR035595">
    <property type="entry name" value="UDP_glycos_trans_CS"/>
</dbReference>
<dbReference type="FunFam" id="3.40.50.2000:FF:000060">
    <property type="entry name" value="Glycosyltransferase"/>
    <property type="match status" value="1"/>
</dbReference>
<dbReference type="Proteomes" id="UP001229421">
    <property type="component" value="Unassembled WGS sequence"/>
</dbReference>
<dbReference type="GO" id="GO:0050404">
    <property type="term" value="F:zeatin O-beta-D-xylosyltransferase activity"/>
    <property type="evidence" value="ECO:0007669"/>
    <property type="project" value="UniProtKB-ARBA"/>
</dbReference>
<dbReference type="Pfam" id="PF26168">
    <property type="entry name" value="Glyco_transf_N"/>
    <property type="match status" value="1"/>
</dbReference>
<feature type="domain" description="Glycosyltransferase N-terminal" evidence="6">
    <location>
        <begin position="19"/>
        <end position="254"/>
    </location>
</feature>
<dbReference type="SUPFAM" id="SSF53756">
    <property type="entry name" value="UDP-Glycosyltransferase/glycogen phosphorylase"/>
    <property type="match status" value="1"/>
</dbReference>
<evidence type="ECO:0000256" key="1">
    <source>
        <dbReference type="ARBA" id="ARBA00009995"/>
    </source>
</evidence>
<dbReference type="EMBL" id="JAUHHV010000004">
    <property type="protein sequence ID" value="KAK1428855.1"/>
    <property type="molecule type" value="Genomic_DNA"/>
</dbReference>
<comment type="similarity">
    <text evidence="1 4">Belongs to the UDP-glycosyltransferase family.</text>
</comment>
<evidence type="ECO:0000256" key="5">
    <source>
        <dbReference type="RuleBase" id="RU362057"/>
    </source>
</evidence>
<dbReference type="Pfam" id="PF00201">
    <property type="entry name" value="UDPGT"/>
    <property type="match status" value="1"/>
</dbReference>
<dbReference type="GO" id="GO:0009690">
    <property type="term" value="P:cytokinin metabolic process"/>
    <property type="evidence" value="ECO:0007669"/>
    <property type="project" value="UniProtKB-ARBA"/>
</dbReference>
<gene>
    <name evidence="7" type="ORF">QVD17_17695</name>
</gene>
<accession>A0AAD8KSQ6</accession>
<sequence>MCIFVTKTTISTTISMENEVVVVVVPFLAQGHLNQLLHLSRILSGYDLPVHVVGTTTHNRQAKLRIHGWNLNSNTNIHFHEFETPLFDSPPPNPNSKTKYPSHLIPSFKASSQLREPFAKLLAIISNTARRVVVIHDYLMSTVVQDVVSFPNVEAYVFNCASAFTTFSYLWEHKGKPCLDDDEFYKQLTNIPSDFQDLPQDFLEFIFSHMECEKFNSGNIHDTCKVFDSKFIDYLSKEGLCGSTKQWALGPFNPVSINNNEDSKNNRHESLKWLDKQVQDSVIYVAFGSTTSLSDQQIEELATGLENSGQKFIWVLRDADKGDIFKGEVRNIELPKGFEESVEGKGLVVRDWAPQLEVLAHIATGGFMSHCGWNSSMESITMGVPIAAWPMHSDQPRNATLITDVLKIGVNVGDWGRDGGVVPSLVIEEAIRKLMDSDEGHEMRKRANKIGEDVRRSVKEDGVTCMEIDAFVAHITRE</sequence>
<organism evidence="7 8">
    <name type="scientific">Tagetes erecta</name>
    <name type="common">African marigold</name>
    <dbReference type="NCBI Taxonomy" id="13708"/>
    <lineage>
        <taxon>Eukaryota</taxon>
        <taxon>Viridiplantae</taxon>
        <taxon>Streptophyta</taxon>
        <taxon>Embryophyta</taxon>
        <taxon>Tracheophyta</taxon>
        <taxon>Spermatophyta</taxon>
        <taxon>Magnoliopsida</taxon>
        <taxon>eudicotyledons</taxon>
        <taxon>Gunneridae</taxon>
        <taxon>Pentapetalae</taxon>
        <taxon>asterids</taxon>
        <taxon>campanulids</taxon>
        <taxon>Asterales</taxon>
        <taxon>Asteraceae</taxon>
        <taxon>Asteroideae</taxon>
        <taxon>Heliantheae alliance</taxon>
        <taxon>Tageteae</taxon>
        <taxon>Tagetes</taxon>
    </lineage>
</organism>
<dbReference type="PANTHER" id="PTHR48044">
    <property type="entry name" value="GLYCOSYLTRANSFERASE"/>
    <property type="match status" value="1"/>
</dbReference>
<reference evidence="7" key="1">
    <citation type="journal article" date="2023" name="bioRxiv">
        <title>Improved chromosome-level genome assembly for marigold (Tagetes erecta).</title>
        <authorList>
            <person name="Jiang F."/>
            <person name="Yuan L."/>
            <person name="Wang S."/>
            <person name="Wang H."/>
            <person name="Xu D."/>
            <person name="Wang A."/>
            <person name="Fan W."/>
        </authorList>
    </citation>
    <scope>NUCLEOTIDE SEQUENCE</scope>
    <source>
        <strain evidence="7">WSJ</strain>
        <tissue evidence="7">Leaf</tissue>
    </source>
</reference>
<dbReference type="FunFam" id="3.40.50.2000:FF:000238">
    <property type="entry name" value="Glycosyltransferase"/>
    <property type="match status" value="1"/>
</dbReference>
<evidence type="ECO:0000313" key="7">
    <source>
        <dbReference type="EMBL" id="KAK1428855.1"/>
    </source>
</evidence>
<dbReference type="GO" id="GO:0016138">
    <property type="term" value="P:glycoside biosynthetic process"/>
    <property type="evidence" value="ECO:0007669"/>
    <property type="project" value="UniProtKB-ARBA"/>
</dbReference>
<proteinExistence type="inferred from homology"/>
<evidence type="ECO:0000256" key="2">
    <source>
        <dbReference type="ARBA" id="ARBA00022676"/>
    </source>
</evidence>
<evidence type="ECO:0000256" key="4">
    <source>
        <dbReference type="RuleBase" id="RU003718"/>
    </source>
</evidence>
<dbReference type="InterPro" id="IPR058980">
    <property type="entry name" value="Glyco_transf_N"/>
</dbReference>